<dbReference type="GO" id="GO:0046872">
    <property type="term" value="F:metal ion binding"/>
    <property type="evidence" value="ECO:0007669"/>
    <property type="project" value="UniProtKB-KW"/>
</dbReference>
<dbReference type="EMBL" id="MU629899">
    <property type="protein sequence ID" value="KAJ1254759.1"/>
    <property type="molecule type" value="Genomic_DNA"/>
</dbReference>
<evidence type="ECO:0000256" key="3">
    <source>
        <dbReference type="ARBA" id="ARBA00023002"/>
    </source>
</evidence>
<dbReference type="Gene3D" id="2.60.120.330">
    <property type="entry name" value="B-lactam Antibiotic, Isopenicillin N Synthase, Chain"/>
    <property type="match status" value="1"/>
</dbReference>
<keyword evidence="8" id="KW-1185">Reference proteome</keyword>
<evidence type="ECO:0000256" key="1">
    <source>
        <dbReference type="ARBA" id="ARBA00008056"/>
    </source>
</evidence>
<sequence>MADDQPWKIPPIVQELAAAGVLEPPSRYVIGEQDRPALAAASMPEPIPIVDLSRLSAAAADGHGADDEAAKLLSALQNWGLFLAVGHGVEPGFLAEVMEVTRGFFKLQPEEKRKYSNLVNGKEFRFEGYGDDMVLSEDQILDWGDRLYLIVEPESQVAHGLWPAQPPRFSSVLPEYAARCRGIAGVVLASLARLLGLQERRFVGMMDQGLAMTHARFNYYPRCPQPDRVFGLKPHSDASVITVVLVDDAVGGLQVQKPNDGGVWYDVPIVPNALLVNVGDAIEIMSNGFFTSPVHRAVTNAERDRVSLAMFYTLDPEKEIEPLPELVDDKRPRRYGKTTTKQYLAALYERFARGARAIDTVKISAAADGCDQTRSNREDDGQMIE</sequence>
<dbReference type="AlphaFoldDB" id="A0A9W7XAH6"/>
<evidence type="ECO:0000313" key="7">
    <source>
        <dbReference type="EMBL" id="KAJ1254759.1"/>
    </source>
</evidence>
<dbReference type="PANTHER" id="PTHR47991">
    <property type="entry name" value="OXOGLUTARATE/IRON-DEPENDENT DIOXYGENASE"/>
    <property type="match status" value="1"/>
</dbReference>
<proteinExistence type="inferred from homology"/>
<dbReference type="Pfam" id="PF14226">
    <property type="entry name" value="DIOX_N"/>
    <property type="match status" value="1"/>
</dbReference>
<evidence type="ECO:0000256" key="5">
    <source>
        <dbReference type="RuleBase" id="RU003682"/>
    </source>
</evidence>
<dbReference type="Proteomes" id="UP001164776">
    <property type="component" value="Unassembled WGS sequence"/>
</dbReference>
<name>A0A9W7XAH6_9POAL</name>
<dbReference type="PRINTS" id="PR00682">
    <property type="entry name" value="IPNSYNTHASE"/>
</dbReference>
<dbReference type="InterPro" id="IPR026992">
    <property type="entry name" value="DIOX_N"/>
</dbReference>
<evidence type="ECO:0000313" key="8">
    <source>
        <dbReference type="Proteomes" id="UP001164776"/>
    </source>
</evidence>
<dbReference type="InterPro" id="IPR044861">
    <property type="entry name" value="IPNS-like_FE2OG_OXY"/>
</dbReference>
<accession>A0A9W7XAH6</accession>
<dbReference type="FunFam" id="2.60.120.330:FF:000018">
    <property type="entry name" value="2-oxoglutarate (2OG) and Fe(II)-dependent oxygenase superfamily protein"/>
    <property type="match status" value="1"/>
</dbReference>
<dbReference type="OrthoDB" id="288590at2759"/>
<comment type="caution">
    <text evidence="7">The sequence shown here is derived from an EMBL/GenBank/DDBJ whole genome shotgun (WGS) entry which is preliminary data.</text>
</comment>
<dbReference type="SUPFAM" id="SSF51197">
    <property type="entry name" value="Clavaminate synthase-like"/>
    <property type="match status" value="1"/>
</dbReference>
<keyword evidence="4 5" id="KW-0408">Iron</keyword>
<keyword evidence="3 5" id="KW-0560">Oxidoreductase</keyword>
<dbReference type="Pfam" id="PF03171">
    <property type="entry name" value="2OG-FeII_Oxy"/>
    <property type="match status" value="1"/>
</dbReference>
<gene>
    <name evidence="7" type="ORF">BS78_K329300</name>
</gene>
<dbReference type="PROSITE" id="PS51471">
    <property type="entry name" value="FE2OG_OXY"/>
    <property type="match status" value="1"/>
</dbReference>
<organism evidence="7 8">
    <name type="scientific">Paspalum vaginatum</name>
    <name type="common">seashore paspalum</name>
    <dbReference type="NCBI Taxonomy" id="158149"/>
    <lineage>
        <taxon>Eukaryota</taxon>
        <taxon>Viridiplantae</taxon>
        <taxon>Streptophyta</taxon>
        <taxon>Embryophyta</taxon>
        <taxon>Tracheophyta</taxon>
        <taxon>Spermatophyta</taxon>
        <taxon>Magnoliopsida</taxon>
        <taxon>Liliopsida</taxon>
        <taxon>Poales</taxon>
        <taxon>Poaceae</taxon>
        <taxon>PACMAD clade</taxon>
        <taxon>Panicoideae</taxon>
        <taxon>Andropogonodae</taxon>
        <taxon>Paspaleae</taxon>
        <taxon>Paspalinae</taxon>
        <taxon>Paspalum</taxon>
    </lineage>
</organism>
<dbReference type="GO" id="GO:0016491">
    <property type="term" value="F:oxidoreductase activity"/>
    <property type="evidence" value="ECO:0007669"/>
    <property type="project" value="UniProtKB-KW"/>
</dbReference>
<evidence type="ECO:0000256" key="4">
    <source>
        <dbReference type="ARBA" id="ARBA00023004"/>
    </source>
</evidence>
<comment type="similarity">
    <text evidence="1 5">Belongs to the iron/ascorbate-dependent oxidoreductase family.</text>
</comment>
<keyword evidence="2 5" id="KW-0479">Metal-binding</keyword>
<dbReference type="InterPro" id="IPR005123">
    <property type="entry name" value="Oxoglu/Fe-dep_dioxygenase_dom"/>
</dbReference>
<reference evidence="7 8" key="1">
    <citation type="submission" date="2022-10" db="EMBL/GenBank/DDBJ databases">
        <title>WGS assembly of Paspalum vaginatum 540-79.</title>
        <authorList>
            <person name="Sun G."/>
            <person name="Wase N."/>
            <person name="Shu S."/>
            <person name="Jenkins J."/>
            <person name="Zhou B."/>
            <person name="Torres-Rodriguez J."/>
            <person name="Chen C."/>
            <person name="Sandor L."/>
            <person name="Plott C."/>
            <person name="Yoshinga Y."/>
            <person name="Daum C."/>
            <person name="Qi P."/>
            <person name="Barry K."/>
            <person name="Lipzen A."/>
            <person name="Berry L."/>
            <person name="Pedersen C."/>
            <person name="Gottilla T."/>
            <person name="Foltz A."/>
            <person name="Yu H."/>
            <person name="O'Malley R."/>
            <person name="Zhang C."/>
            <person name="Devos K."/>
            <person name="Sigmon B."/>
            <person name="Yu B."/>
            <person name="Obata T."/>
            <person name="Schmutz J."/>
            <person name="Schnable J."/>
        </authorList>
    </citation>
    <scope>NUCLEOTIDE SEQUENCE [LARGE SCALE GENOMIC DNA]</scope>
    <source>
        <strain evidence="8">cv. 540-79</strain>
    </source>
</reference>
<evidence type="ECO:0000256" key="2">
    <source>
        <dbReference type="ARBA" id="ARBA00022723"/>
    </source>
</evidence>
<protein>
    <recommendedName>
        <fullName evidence="6">Fe2OG dioxygenase domain-containing protein</fullName>
    </recommendedName>
</protein>
<dbReference type="InterPro" id="IPR027443">
    <property type="entry name" value="IPNS-like_sf"/>
</dbReference>
<feature type="domain" description="Fe2OG dioxygenase" evidence="6">
    <location>
        <begin position="211"/>
        <end position="314"/>
    </location>
</feature>
<dbReference type="InterPro" id="IPR050295">
    <property type="entry name" value="Plant_2OG-oxidoreductases"/>
</dbReference>
<evidence type="ECO:0000259" key="6">
    <source>
        <dbReference type="PROSITE" id="PS51471"/>
    </source>
</evidence>